<evidence type="ECO:0000256" key="3">
    <source>
        <dbReference type="SAM" id="MobiDB-lite"/>
    </source>
</evidence>
<dbReference type="InterPro" id="IPR003439">
    <property type="entry name" value="ABC_transporter-like_ATP-bd"/>
</dbReference>
<dbReference type="CDD" id="cd03230">
    <property type="entry name" value="ABC_DR_subfamily_A"/>
    <property type="match status" value="1"/>
</dbReference>
<dbReference type="GO" id="GO:0016887">
    <property type="term" value="F:ATP hydrolysis activity"/>
    <property type="evidence" value="ECO:0007669"/>
    <property type="project" value="InterPro"/>
</dbReference>
<dbReference type="EMBL" id="JAPTSV010000008">
    <property type="protein sequence ID" value="KAJ1525308.1"/>
    <property type="molecule type" value="Genomic_DNA"/>
</dbReference>
<dbReference type="Pfam" id="PF00005">
    <property type="entry name" value="ABC_tran"/>
    <property type="match status" value="1"/>
</dbReference>
<protein>
    <recommendedName>
        <fullName evidence="4">ABC transporter domain-containing protein</fullName>
    </recommendedName>
</protein>
<dbReference type="InterPro" id="IPR017871">
    <property type="entry name" value="ABC_transporter-like_CS"/>
</dbReference>
<dbReference type="SMART" id="SM00382">
    <property type="entry name" value="AAA"/>
    <property type="match status" value="1"/>
</dbReference>
<dbReference type="InterPro" id="IPR027417">
    <property type="entry name" value="P-loop_NTPase"/>
</dbReference>
<dbReference type="GO" id="GO:0005524">
    <property type="term" value="F:ATP binding"/>
    <property type="evidence" value="ECO:0007669"/>
    <property type="project" value="UniProtKB-KW"/>
</dbReference>
<dbReference type="SUPFAM" id="SSF52540">
    <property type="entry name" value="P-loop containing nucleoside triphosphate hydrolases"/>
    <property type="match status" value="1"/>
</dbReference>
<proteinExistence type="predicted"/>
<evidence type="ECO:0000256" key="1">
    <source>
        <dbReference type="ARBA" id="ARBA00022741"/>
    </source>
</evidence>
<organism evidence="5 6">
    <name type="scientific">Megalurothrips usitatus</name>
    <name type="common">bean blossom thrips</name>
    <dbReference type="NCBI Taxonomy" id="439358"/>
    <lineage>
        <taxon>Eukaryota</taxon>
        <taxon>Metazoa</taxon>
        <taxon>Ecdysozoa</taxon>
        <taxon>Arthropoda</taxon>
        <taxon>Hexapoda</taxon>
        <taxon>Insecta</taxon>
        <taxon>Pterygota</taxon>
        <taxon>Neoptera</taxon>
        <taxon>Paraneoptera</taxon>
        <taxon>Thysanoptera</taxon>
        <taxon>Terebrantia</taxon>
        <taxon>Thripoidea</taxon>
        <taxon>Thripidae</taxon>
        <taxon>Megalurothrips</taxon>
    </lineage>
</organism>
<keyword evidence="6" id="KW-1185">Reference proteome</keyword>
<dbReference type="PANTHER" id="PTHR43038:SF3">
    <property type="entry name" value="ABC TRANSPORTER G FAMILY MEMBER 20 ISOFORM X1"/>
    <property type="match status" value="1"/>
</dbReference>
<dbReference type="Gene3D" id="3.40.50.300">
    <property type="entry name" value="P-loop containing nucleotide triphosphate hydrolases"/>
    <property type="match status" value="1"/>
</dbReference>
<feature type="compositionally biased region" description="Low complexity" evidence="3">
    <location>
        <begin position="252"/>
        <end position="265"/>
    </location>
</feature>
<evidence type="ECO:0000259" key="4">
    <source>
        <dbReference type="PROSITE" id="PS50893"/>
    </source>
</evidence>
<keyword evidence="1" id="KW-0547">Nucleotide-binding</keyword>
<name>A0AAV7XNT4_9NEOP</name>
<keyword evidence="2" id="KW-0067">ATP-binding</keyword>
<evidence type="ECO:0000313" key="6">
    <source>
        <dbReference type="Proteomes" id="UP001075354"/>
    </source>
</evidence>
<sequence>MTVRRGEVYALLGRSGCGKTTLLRALVGQHVLDAGTVLVFGRTPGDPDGGVPGSAVGYMPQELAVHDGFTIAETLSFHGRLVGMPTADIAEGAGRLVDALGLPCQRTLVGALSGGEKRRVSLAIALLHAPPLLILDEPTVGVDPVLRHSIWQLLRALAATGASVVMSTHYTEEARGAHTVGYMRSGRLLVEDSPSAILRRYGDASAPPGMEAAVLRLCALQDLGAGAAPASPPHRDVAAASAHTSGLDVAEPGPSSRTSSRWPPRLVLPAAPGGGPSTLRTRHKLQALLWKDFVYLSRHGA</sequence>
<evidence type="ECO:0000313" key="5">
    <source>
        <dbReference type="EMBL" id="KAJ1525308.1"/>
    </source>
</evidence>
<dbReference type="AlphaFoldDB" id="A0AAV7XNT4"/>
<feature type="region of interest" description="Disordered" evidence="3">
    <location>
        <begin position="229"/>
        <end position="278"/>
    </location>
</feature>
<reference evidence="5" key="1">
    <citation type="submission" date="2022-12" db="EMBL/GenBank/DDBJ databases">
        <title>Chromosome-level genome assembly of the bean flower thrips Megalurothrips usitatus.</title>
        <authorList>
            <person name="Ma L."/>
            <person name="Liu Q."/>
            <person name="Li H."/>
            <person name="Cai W."/>
        </authorList>
    </citation>
    <scope>NUCLEOTIDE SEQUENCE</scope>
    <source>
        <strain evidence="5">Cailab_2022a</strain>
    </source>
</reference>
<dbReference type="PROSITE" id="PS00211">
    <property type="entry name" value="ABC_TRANSPORTER_1"/>
    <property type="match status" value="1"/>
</dbReference>
<dbReference type="PROSITE" id="PS50893">
    <property type="entry name" value="ABC_TRANSPORTER_2"/>
    <property type="match status" value="1"/>
</dbReference>
<gene>
    <name evidence="5" type="ORF">ONE63_010130</name>
</gene>
<accession>A0AAV7XNT4</accession>
<feature type="domain" description="ABC transporter" evidence="4">
    <location>
        <begin position="1"/>
        <end position="210"/>
    </location>
</feature>
<dbReference type="InterPro" id="IPR003593">
    <property type="entry name" value="AAA+_ATPase"/>
</dbReference>
<dbReference type="Proteomes" id="UP001075354">
    <property type="component" value="Chromosome 8"/>
</dbReference>
<evidence type="ECO:0000256" key="2">
    <source>
        <dbReference type="ARBA" id="ARBA00022840"/>
    </source>
</evidence>
<comment type="caution">
    <text evidence="5">The sequence shown here is derived from an EMBL/GenBank/DDBJ whole genome shotgun (WGS) entry which is preliminary data.</text>
</comment>
<dbReference type="PANTHER" id="PTHR43038">
    <property type="entry name" value="ATP-BINDING CASSETTE, SUB-FAMILY H, MEMBER 1"/>
    <property type="match status" value="1"/>
</dbReference>